<keyword evidence="1" id="KW-0732">Signal</keyword>
<dbReference type="Proteomes" id="UP000823631">
    <property type="component" value="Unassembled WGS sequence"/>
</dbReference>
<dbReference type="EMBL" id="JADINH010000193">
    <property type="protein sequence ID" value="MBO8416648.1"/>
    <property type="molecule type" value="Genomic_DNA"/>
</dbReference>
<reference evidence="2" key="1">
    <citation type="submission" date="2020-10" db="EMBL/GenBank/DDBJ databases">
        <authorList>
            <person name="Gilroy R."/>
        </authorList>
    </citation>
    <scope>NUCLEOTIDE SEQUENCE</scope>
    <source>
        <strain evidence="2">17213</strain>
    </source>
</reference>
<gene>
    <name evidence="2" type="ORF">IAB19_09730</name>
</gene>
<evidence type="ECO:0000313" key="3">
    <source>
        <dbReference type="Proteomes" id="UP000823631"/>
    </source>
</evidence>
<sequence>MKKALALGLLFCAFSASSEIVINDSCLKCKSIVEDGEFKACLVDCLSPGKEEIAKVEKQKVDAKKAGWLLNASVDEMTDRSIRVASKKSENGFDYIMNTVYPTLAIIQTSENEKLISVYFSPAKVLGGFANNVTIRIDKNEAMTVEAVSTGDGEALSIGSEELEQQMKTGNRCWSGQKFSVLELRLLNLI</sequence>
<protein>
    <submittedName>
        <fullName evidence="2">Uncharacterized protein</fullName>
    </submittedName>
</protein>
<feature type="signal peptide" evidence="1">
    <location>
        <begin position="1"/>
        <end position="18"/>
    </location>
</feature>
<proteinExistence type="predicted"/>
<evidence type="ECO:0000256" key="1">
    <source>
        <dbReference type="SAM" id="SignalP"/>
    </source>
</evidence>
<name>A0A9D9GTL1_9GAMM</name>
<organism evidence="2 3">
    <name type="scientific">Candidatus Avisuccinivibrio stercorigallinarum</name>
    <dbReference type="NCBI Taxonomy" id="2840704"/>
    <lineage>
        <taxon>Bacteria</taxon>
        <taxon>Pseudomonadati</taxon>
        <taxon>Pseudomonadota</taxon>
        <taxon>Gammaproteobacteria</taxon>
        <taxon>Aeromonadales</taxon>
        <taxon>Succinivibrionaceae</taxon>
        <taxon>Succinivibrionaceae incertae sedis</taxon>
        <taxon>Candidatus Avisuccinivibrio</taxon>
    </lineage>
</organism>
<comment type="caution">
    <text evidence="2">The sequence shown here is derived from an EMBL/GenBank/DDBJ whole genome shotgun (WGS) entry which is preliminary data.</text>
</comment>
<evidence type="ECO:0000313" key="2">
    <source>
        <dbReference type="EMBL" id="MBO8416648.1"/>
    </source>
</evidence>
<reference evidence="2" key="2">
    <citation type="journal article" date="2021" name="PeerJ">
        <title>Extensive microbial diversity within the chicken gut microbiome revealed by metagenomics and culture.</title>
        <authorList>
            <person name="Gilroy R."/>
            <person name="Ravi A."/>
            <person name="Getino M."/>
            <person name="Pursley I."/>
            <person name="Horton D.L."/>
            <person name="Alikhan N.F."/>
            <person name="Baker D."/>
            <person name="Gharbi K."/>
            <person name="Hall N."/>
            <person name="Watson M."/>
            <person name="Adriaenssens E.M."/>
            <person name="Foster-Nyarko E."/>
            <person name="Jarju S."/>
            <person name="Secka A."/>
            <person name="Antonio M."/>
            <person name="Oren A."/>
            <person name="Chaudhuri R.R."/>
            <person name="La Ragione R."/>
            <person name="Hildebrand F."/>
            <person name="Pallen M.J."/>
        </authorList>
    </citation>
    <scope>NUCLEOTIDE SEQUENCE</scope>
    <source>
        <strain evidence="2">17213</strain>
    </source>
</reference>
<accession>A0A9D9GTL1</accession>
<dbReference type="AlphaFoldDB" id="A0A9D9GTL1"/>
<feature type="chain" id="PRO_5038351146" evidence="1">
    <location>
        <begin position="19"/>
        <end position="190"/>
    </location>
</feature>